<name>A0A3Q3J1Z3_MONAL</name>
<organism evidence="2 3">
    <name type="scientific">Monopterus albus</name>
    <name type="common">Swamp eel</name>
    <dbReference type="NCBI Taxonomy" id="43700"/>
    <lineage>
        <taxon>Eukaryota</taxon>
        <taxon>Metazoa</taxon>
        <taxon>Chordata</taxon>
        <taxon>Craniata</taxon>
        <taxon>Vertebrata</taxon>
        <taxon>Euteleostomi</taxon>
        <taxon>Actinopterygii</taxon>
        <taxon>Neopterygii</taxon>
        <taxon>Teleostei</taxon>
        <taxon>Neoteleostei</taxon>
        <taxon>Acanthomorphata</taxon>
        <taxon>Anabantaria</taxon>
        <taxon>Synbranchiformes</taxon>
        <taxon>Synbranchidae</taxon>
        <taxon>Monopterus</taxon>
    </lineage>
</organism>
<dbReference type="PANTHER" id="PTHR11505">
    <property type="entry name" value="L1 TRANSPOSABLE ELEMENT-RELATED"/>
    <property type="match status" value="1"/>
</dbReference>
<proteinExistence type="predicted"/>
<reference evidence="2" key="1">
    <citation type="submission" date="2025-08" db="UniProtKB">
        <authorList>
            <consortium name="Ensembl"/>
        </authorList>
    </citation>
    <scope>IDENTIFICATION</scope>
</reference>
<evidence type="ECO:0000256" key="1">
    <source>
        <dbReference type="SAM" id="MobiDB-lite"/>
    </source>
</evidence>
<feature type="region of interest" description="Disordered" evidence="1">
    <location>
        <begin position="32"/>
        <end position="67"/>
    </location>
</feature>
<dbReference type="InterPro" id="IPR004244">
    <property type="entry name" value="Transposase_22"/>
</dbReference>
<dbReference type="Gene3D" id="3.30.250.20">
    <property type="entry name" value="L1 transposable element, C-terminal domain"/>
    <property type="match status" value="1"/>
</dbReference>
<sequence>MFLQCTASVKTTNIFHITLTEPFLAPTAATADVSKQQKSSHRSRVHGAGTHRWEAATQQGQRGPSYPYPPLRSTEIRAMHDMLTNELAQLRSEQAAVAAGQQEIEDALSGALERVGAREQAQQDIAKDHKKLMDKCMDLENRSRRQNLRLVGIKEGAEGHNTIKFVAGFFSTVLGPDNFATPLVIDRAHRTLAPKPARHGERPRAILVRLHYYTDKMRILDLGRMKGRLTYEGAPVYIFPDMSPEVNKLRAAYNLVKKKLREANVEYSLFYPAKLCITLNGTRHSFNSPQAPASLLTVSPPGSGVSQSAGRLSLRRMNHFV</sequence>
<dbReference type="Gene3D" id="3.30.70.1820">
    <property type="entry name" value="L1 transposable element, RRM domain"/>
    <property type="match status" value="1"/>
</dbReference>
<dbReference type="InterPro" id="IPR042566">
    <property type="entry name" value="L1_C"/>
</dbReference>
<protein>
    <recommendedName>
        <fullName evidence="4">L1 transposable element RRM domain-containing protein</fullName>
    </recommendedName>
</protein>
<evidence type="ECO:0000313" key="2">
    <source>
        <dbReference type="Ensembl" id="ENSMALP00000012328.1"/>
    </source>
</evidence>
<keyword evidence="3" id="KW-1185">Reference proteome</keyword>
<reference evidence="2" key="2">
    <citation type="submission" date="2025-09" db="UniProtKB">
        <authorList>
            <consortium name="Ensembl"/>
        </authorList>
    </citation>
    <scope>IDENTIFICATION</scope>
</reference>
<accession>A0A3Q3J1Z3</accession>
<dbReference type="AlphaFoldDB" id="A0A3Q3J1Z3"/>
<evidence type="ECO:0000313" key="3">
    <source>
        <dbReference type="Proteomes" id="UP000261600"/>
    </source>
</evidence>
<dbReference type="Proteomes" id="UP000261600">
    <property type="component" value="Unplaced"/>
</dbReference>
<evidence type="ECO:0008006" key="4">
    <source>
        <dbReference type="Google" id="ProtNLM"/>
    </source>
</evidence>
<dbReference type="Ensembl" id="ENSMALT00000012589.1">
    <property type="protein sequence ID" value="ENSMALP00000012328.1"/>
    <property type="gene ID" value="ENSMALG00000008746.1"/>
</dbReference>